<dbReference type="OrthoDB" id="6147533at2759"/>
<dbReference type="CDD" id="cd01647">
    <property type="entry name" value="RT_LTR"/>
    <property type="match status" value="1"/>
</dbReference>
<feature type="domain" description="Reverse transcriptase" evidence="1">
    <location>
        <begin position="192"/>
        <end position="370"/>
    </location>
</feature>
<sequence length="435" mass="49385">MIRAAYMPCREFILQLNKQASKCNYGDRLEEQLCDRLIAGIKYISLQRTILEKISPLLRLEKSVSKVTTSVLIHGVTGHQLQLLGEMMLRVQFESGVSIPIRFLVSVHSPSILGLRAMRLLQGSITLHTNKDMPITSHLQHLIVQCSGNIGGTKVPSVKLEVDGEPIFLKLRFLPYGQRAGVLKALQNMEQDGVISKVESSAWATPIVVEMKKDDRTPRTCGDYRLTLNPRLRRCAATTIEPEDFMKSLHGCQYFLKIDLADAYLQIPLDVESRYLTTINTPWGMHQYNFLPFGLHVSPGLFQSVIDSVIKGRDGVLAYQDNVLIFGLNKKEHDARLTQLLERFSVRNVAIKPSKCVFGVSELEFLGFIVDSRGYRPDLTRFNPLTKIESPKDQKHLRSVMGCPQYYSRFIPNFATRAQPLFRARCSDAWEWSVE</sequence>
<dbReference type="PROSITE" id="PS50878">
    <property type="entry name" value="RT_POL"/>
    <property type="match status" value="1"/>
</dbReference>
<dbReference type="Proteomes" id="UP000272942">
    <property type="component" value="Unassembled WGS sequence"/>
</dbReference>
<dbReference type="InterPro" id="IPR050951">
    <property type="entry name" value="Retrovirus_Pol_polyprotein"/>
</dbReference>
<protein>
    <submittedName>
        <fullName evidence="4">Reverse transcriptase domain-containing protein</fullName>
    </submittedName>
</protein>
<dbReference type="PANTHER" id="PTHR37984:SF9">
    <property type="entry name" value="INTEGRASE CATALYTIC DOMAIN-CONTAINING PROTEIN"/>
    <property type="match status" value="1"/>
</dbReference>
<dbReference type="PANTHER" id="PTHR37984">
    <property type="entry name" value="PROTEIN CBG26694"/>
    <property type="match status" value="1"/>
</dbReference>
<dbReference type="Gene3D" id="3.30.70.270">
    <property type="match status" value="2"/>
</dbReference>
<dbReference type="EMBL" id="UZAN01070890">
    <property type="protein sequence ID" value="VDP95000.1"/>
    <property type="molecule type" value="Genomic_DNA"/>
</dbReference>
<organism evidence="4">
    <name type="scientific">Echinostoma caproni</name>
    <dbReference type="NCBI Taxonomy" id="27848"/>
    <lineage>
        <taxon>Eukaryota</taxon>
        <taxon>Metazoa</taxon>
        <taxon>Spiralia</taxon>
        <taxon>Lophotrochozoa</taxon>
        <taxon>Platyhelminthes</taxon>
        <taxon>Trematoda</taxon>
        <taxon>Digenea</taxon>
        <taxon>Plagiorchiida</taxon>
        <taxon>Echinostomata</taxon>
        <taxon>Echinostomatoidea</taxon>
        <taxon>Echinostomatidae</taxon>
        <taxon>Echinostoma</taxon>
    </lineage>
</organism>
<evidence type="ECO:0000313" key="3">
    <source>
        <dbReference type="Proteomes" id="UP000272942"/>
    </source>
</evidence>
<dbReference type="InterPro" id="IPR043128">
    <property type="entry name" value="Rev_trsase/Diguanyl_cyclase"/>
</dbReference>
<reference evidence="2 3" key="2">
    <citation type="submission" date="2018-11" db="EMBL/GenBank/DDBJ databases">
        <authorList>
            <consortium name="Pathogen Informatics"/>
        </authorList>
    </citation>
    <scope>NUCLEOTIDE SEQUENCE [LARGE SCALE GENOMIC DNA]</scope>
    <source>
        <strain evidence="2 3">Egypt</strain>
    </source>
</reference>
<dbReference type="Pfam" id="PF00078">
    <property type="entry name" value="RVT_1"/>
    <property type="match status" value="1"/>
</dbReference>
<dbReference type="SUPFAM" id="SSF56672">
    <property type="entry name" value="DNA/RNA polymerases"/>
    <property type="match status" value="1"/>
</dbReference>
<gene>
    <name evidence="2" type="ORF">ECPE_LOCUS17694</name>
</gene>
<dbReference type="AlphaFoldDB" id="A0A183BEQ9"/>
<reference evidence="4" key="1">
    <citation type="submission" date="2016-06" db="UniProtKB">
        <authorList>
            <consortium name="WormBaseParasite"/>
        </authorList>
    </citation>
    <scope>IDENTIFICATION</scope>
</reference>
<accession>A0A183BEQ9</accession>
<dbReference type="WBParaSite" id="ECPE_0001773901-mRNA-1">
    <property type="protein sequence ID" value="ECPE_0001773901-mRNA-1"/>
    <property type="gene ID" value="ECPE_0001773901"/>
</dbReference>
<evidence type="ECO:0000313" key="4">
    <source>
        <dbReference type="WBParaSite" id="ECPE_0001773901-mRNA-1"/>
    </source>
</evidence>
<dbReference type="Gene3D" id="3.10.10.10">
    <property type="entry name" value="HIV Type 1 Reverse Transcriptase, subunit A, domain 1"/>
    <property type="match status" value="1"/>
</dbReference>
<evidence type="ECO:0000313" key="2">
    <source>
        <dbReference type="EMBL" id="VDP95000.1"/>
    </source>
</evidence>
<dbReference type="InterPro" id="IPR043502">
    <property type="entry name" value="DNA/RNA_pol_sf"/>
</dbReference>
<proteinExistence type="predicted"/>
<evidence type="ECO:0000259" key="1">
    <source>
        <dbReference type="PROSITE" id="PS50878"/>
    </source>
</evidence>
<keyword evidence="3" id="KW-1185">Reference proteome</keyword>
<name>A0A183BEQ9_9TREM</name>
<dbReference type="InterPro" id="IPR000477">
    <property type="entry name" value="RT_dom"/>
</dbReference>